<feature type="compositionally biased region" description="Basic and acidic residues" evidence="1">
    <location>
        <begin position="1"/>
        <end position="14"/>
    </location>
</feature>
<organism evidence="2 3">
    <name type="scientific">Microbacterium aquimaris</name>
    <dbReference type="NCBI Taxonomy" id="459816"/>
    <lineage>
        <taxon>Bacteria</taxon>
        <taxon>Bacillati</taxon>
        <taxon>Actinomycetota</taxon>
        <taxon>Actinomycetes</taxon>
        <taxon>Micrococcales</taxon>
        <taxon>Microbacteriaceae</taxon>
        <taxon>Microbacterium</taxon>
    </lineage>
</organism>
<reference evidence="2 3" key="1">
    <citation type="submission" date="2023-10" db="EMBL/GenBank/DDBJ databases">
        <title>Microbacterium xanthum sp. nov., isolated from seaweed.</title>
        <authorList>
            <person name="Lee S.D."/>
        </authorList>
    </citation>
    <scope>NUCLEOTIDE SEQUENCE [LARGE SCALE GENOMIC DNA]</scope>
    <source>
        <strain evidence="2 3">KCTC 19124</strain>
    </source>
</reference>
<name>A0ABU5N960_9MICO</name>
<evidence type="ECO:0000256" key="1">
    <source>
        <dbReference type="SAM" id="MobiDB-lite"/>
    </source>
</evidence>
<keyword evidence="3" id="KW-1185">Reference proteome</keyword>
<feature type="compositionally biased region" description="Pro residues" evidence="1">
    <location>
        <begin position="33"/>
        <end position="43"/>
    </location>
</feature>
<gene>
    <name evidence="2" type="ORF">R2Q92_11895</name>
</gene>
<proteinExistence type="predicted"/>
<dbReference type="EMBL" id="JAWJYN010000002">
    <property type="protein sequence ID" value="MDZ8162536.1"/>
    <property type="molecule type" value="Genomic_DNA"/>
</dbReference>
<sequence>MSEREHLSAEDRTRLAAGESDTLAPAPEGSEEAPPPLPSPDTPAPDDGATVRDDH</sequence>
<dbReference type="RefSeq" id="WP_194425288.1">
    <property type="nucleotide sequence ID" value="NZ_BAAAPT010000002.1"/>
</dbReference>
<feature type="region of interest" description="Disordered" evidence="1">
    <location>
        <begin position="1"/>
        <end position="55"/>
    </location>
</feature>
<accession>A0ABU5N960</accession>
<comment type="caution">
    <text evidence="2">The sequence shown here is derived from an EMBL/GenBank/DDBJ whole genome shotgun (WGS) entry which is preliminary data.</text>
</comment>
<protein>
    <submittedName>
        <fullName evidence="2">Uncharacterized protein</fullName>
    </submittedName>
</protein>
<evidence type="ECO:0000313" key="2">
    <source>
        <dbReference type="EMBL" id="MDZ8162536.1"/>
    </source>
</evidence>
<evidence type="ECO:0000313" key="3">
    <source>
        <dbReference type="Proteomes" id="UP001291912"/>
    </source>
</evidence>
<dbReference type="Proteomes" id="UP001291912">
    <property type="component" value="Unassembled WGS sequence"/>
</dbReference>